<dbReference type="GO" id="GO:0044331">
    <property type="term" value="P:cell-cell adhesion mediated by cadherin"/>
    <property type="evidence" value="ECO:0007669"/>
    <property type="project" value="TreeGrafter"/>
</dbReference>
<feature type="transmembrane region" description="Helical" evidence="10">
    <location>
        <begin position="550"/>
        <end position="573"/>
    </location>
</feature>
<dbReference type="CTD" id="20250810"/>
<keyword evidence="2 10" id="KW-0812">Transmembrane</keyword>
<dbReference type="AlphaFoldDB" id="V4B1S9"/>
<dbReference type="GO" id="GO:0007043">
    <property type="term" value="P:cell-cell junction assembly"/>
    <property type="evidence" value="ECO:0007669"/>
    <property type="project" value="TreeGrafter"/>
</dbReference>
<evidence type="ECO:0000313" key="14">
    <source>
        <dbReference type="Proteomes" id="UP000030746"/>
    </source>
</evidence>
<evidence type="ECO:0000313" key="13">
    <source>
        <dbReference type="EMBL" id="ESP00282.1"/>
    </source>
</evidence>
<evidence type="ECO:0000256" key="7">
    <source>
        <dbReference type="ARBA" id="ARBA00023136"/>
    </source>
</evidence>
<dbReference type="GO" id="GO:0045296">
    <property type="term" value="F:cadherin binding"/>
    <property type="evidence" value="ECO:0007669"/>
    <property type="project" value="TreeGrafter"/>
</dbReference>
<dbReference type="Pfam" id="PF00028">
    <property type="entry name" value="Cadherin"/>
    <property type="match status" value="3"/>
</dbReference>
<feature type="compositionally biased region" description="Low complexity" evidence="9">
    <location>
        <begin position="700"/>
        <end position="713"/>
    </location>
</feature>
<feature type="domain" description="Cadherin" evidence="12">
    <location>
        <begin position="135"/>
        <end position="243"/>
    </location>
</feature>
<dbReference type="PANTHER" id="PTHR24027:SF422">
    <property type="entry name" value="CADHERIN DOMAIN-CONTAINING PROTEIN"/>
    <property type="match status" value="1"/>
</dbReference>
<keyword evidence="14" id="KW-1185">Reference proteome</keyword>
<comment type="subcellular location">
    <subcellularLocation>
        <location evidence="1">Membrane</location>
        <topology evidence="1">Single-pass membrane protein</topology>
    </subcellularLocation>
</comment>
<dbReference type="Gene3D" id="2.60.40.60">
    <property type="entry name" value="Cadherins"/>
    <property type="match status" value="5"/>
</dbReference>
<dbReference type="GO" id="GO:0016339">
    <property type="term" value="P:calcium-dependent cell-cell adhesion via plasma membrane cell adhesion molecules"/>
    <property type="evidence" value="ECO:0007669"/>
    <property type="project" value="TreeGrafter"/>
</dbReference>
<dbReference type="OMA" id="SCESFVI"/>
<dbReference type="GO" id="GO:0007156">
    <property type="term" value="P:homophilic cell adhesion via plasma membrane adhesion molecules"/>
    <property type="evidence" value="ECO:0007669"/>
    <property type="project" value="InterPro"/>
</dbReference>
<dbReference type="InterPro" id="IPR015919">
    <property type="entry name" value="Cadherin-like_sf"/>
</dbReference>
<feature type="compositionally biased region" description="Polar residues" evidence="9">
    <location>
        <begin position="732"/>
        <end position="747"/>
    </location>
</feature>
<evidence type="ECO:0000256" key="1">
    <source>
        <dbReference type="ARBA" id="ARBA00004167"/>
    </source>
</evidence>
<name>V4B1S9_LOTGI</name>
<dbReference type="InterPro" id="IPR039808">
    <property type="entry name" value="Cadherin"/>
</dbReference>
<evidence type="ECO:0000256" key="8">
    <source>
        <dbReference type="PROSITE-ProRule" id="PRU00043"/>
    </source>
</evidence>
<keyword evidence="7 10" id="KW-0472">Membrane</keyword>
<feature type="domain" description="Cadherin" evidence="12">
    <location>
        <begin position="244"/>
        <end position="346"/>
    </location>
</feature>
<dbReference type="SMART" id="SM00112">
    <property type="entry name" value="CA"/>
    <property type="match status" value="5"/>
</dbReference>
<dbReference type="PRINTS" id="PR00205">
    <property type="entry name" value="CADHERIN"/>
</dbReference>
<keyword evidence="3 11" id="KW-0732">Signal</keyword>
<protein>
    <recommendedName>
        <fullName evidence="12">Cadherin domain-containing protein</fullName>
    </recommendedName>
</protein>
<reference evidence="13 14" key="1">
    <citation type="journal article" date="2013" name="Nature">
        <title>Insights into bilaterian evolution from three spiralian genomes.</title>
        <authorList>
            <person name="Simakov O."/>
            <person name="Marletaz F."/>
            <person name="Cho S.J."/>
            <person name="Edsinger-Gonzales E."/>
            <person name="Havlak P."/>
            <person name="Hellsten U."/>
            <person name="Kuo D.H."/>
            <person name="Larsson T."/>
            <person name="Lv J."/>
            <person name="Arendt D."/>
            <person name="Savage R."/>
            <person name="Osoegawa K."/>
            <person name="de Jong P."/>
            <person name="Grimwood J."/>
            <person name="Chapman J.A."/>
            <person name="Shapiro H."/>
            <person name="Aerts A."/>
            <person name="Otillar R.P."/>
            <person name="Terry A.Y."/>
            <person name="Boore J.L."/>
            <person name="Grigoriev I.V."/>
            <person name="Lindberg D.R."/>
            <person name="Seaver E.C."/>
            <person name="Weisblat D.A."/>
            <person name="Putnam N.H."/>
            <person name="Rokhsar D.S."/>
        </authorList>
    </citation>
    <scope>NUCLEOTIDE SEQUENCE [LARGE SCALE GENOMIC DNA]</scope>
</reference>
<dbReference type="FunFam" id="2.60.40.60:FF:000033">
    <property type="entry name" value="FAT atypical cadherin 1"/>
    <property type="match status" value="1"/>
</dbReference>
<dbReference type="FunFam" id="2.60.40.60:FF:000020">
    <property type="entry name" value="Dachsous cadherin-related 1b"/>
    <property type="match status" value="1"/>
</dbReference>
<dbReference type="GO" id="GO:0016342">
    <property type="term" value="C:catenin complex"/>
    <property type="evidence" value="ECO:0007669"/>
    <property type="project" value="TreeGrafter"/>
</dbReference>
<dbReference type="RefSeq" id="XP_009049026.1">
    <property type="nucleotide sequence ID" value="XM_009050778.1"/>
</dbReference>
<keyword evidence="6 10" id="KW-1133">Transmembrane helix</keyword>
<dbReference type="InterPro" id="IPR020894">
    <property type="entry name" value="Cadherin_CS"/>
</dbReference>
<dbReference type="GO" id="GO:0005509">
    <property type="term" value="F:calcium ion binding"/>
    <property type="evidence" value="ECO:0007669"/>
    <property type="project" value="UniProtKB-UniRule"/>
</dbReference>
<dbReference type="CDD" id="cd11304">
    <property type="entry name" value="Cadherin_repeat"/>
    <property type="match status" value="5"/>
</dbReference>
<keyword evidence="4" id="KW-0677">Repeat</keyword>
<keyword evidence="5 8" id="KW-0106">Calcium</keyword>
<dbReference type="Proteomes" id="UP000030746">
    <property type="component" value="Unassembled WGS sequence"/>
</dbReference>
<dbReference type="KEGG" id="lgi:LOTGIDRAFT_238618"/>
<dbReference type="PROSITE" id="PS00232">
    <property type="entry name" value="CADHERIN_1"/>
    <property type="match status" value="1"/>
</dbReference>
<organism evidence="13 14">
    <name type="scientific">Lottia gigantea</name>
    <name type="common">Giant owl limpet</name>
    <dbReference type="NCBI Taxonomy" id="225164"/>
    <lineage>
        <taxon>Eukaryota</taxon>
        <taxon>Metazoa</taxon>
        <taxon>Spiralia</taxon>
        <taxon>Lophotrochozoa</taxon>
        <taxon>Mollusca</taxon>
        <taxon>Gastropoda</taxon>
        <taxon>Patellogastropoda</taxon>
        <taxon>Lottioidea</taxon>
        <taxon>Lottiidae</taxon>
        <taxon>Lottia</taxon>
    </lineage>
</organism>
<feature type="domain" description="Cadherin" evidence="12">
    <location>
        <begin position="443"/>
        <end position="538"/>
    </location>
</feature>
<dbReference type="SUPFAM" id="SSF49313">
    <property type="entry name" value="Cadherin-like"/>
    <property type="match status" value="5"/>
</dbReference>
<evidence type="ECO:0000256" key="11">
    <source>
        <dbReference type="SAM" id="SignalP"/>
    </source>
</evidence>
<feature type="domain" description="Cadherin" evidence="12">
    <location>
        <begin position="347"/>
        <end position="444"/>
    </location>
</feature>
<dbReference type="GO" id="GO:0005912">
    <property type="term" value="C:adherens junction"/>
    <property type="evidence" value="ECO:0007669"/>
    <property type="project" value="TreeGrafter"/>
</dbReference>
<evidence type="ECO:0000256" key="5">
    <source>
        <dbReference type="ARBA" id="ARBA00022837"/>
    </source>
</evidence>
<evidence type="ECO:0000256" key="3">
    <source>
        <dbReference type="ARBA" id="ARBA00022729"/>
    </source>
</evidence>
<dbReference type="GO" id="GO:0000902">
    <property type="term" value="P:cell morphogenesis"/>
    <property type="evidence" value="ECO:0007669"/>
    <property type="project" value="TreeGrafter"/>
</dbReference>
<feature type="signal peptide" evidence="11">
    <location>
        <begin position="1"/>
        <end position="21"/>
    </location>
</feature>
<dbReference type="PANTHER" id="PTHR24027">
    <property type="entry name" value="CADHERIN-23"/>
    <property type="match status" value="1"/>
</dbReference>
<accession>V4B1S9</accession>
<feature type="chain" id="PRO_5004717716" description="Cadherin domain-containing protein" evidence="11">
    <location>
        <begin position="22"/>
        <end position="765"/>
    </location>
</feature>
<feature type="region of interest" description="Disordered" evidence="9">
    <location>
        <begin position="584"/>
        <end position="623"/>
    </location>
</feature>
<evidence type="ECO:0000256" key="10">
    <source>
        <dbReference type="SAM" id="Phobius"/>
    </source>
</evidence>
<evidence type="ECO:0000256" key="6">
    <source>
        <dbReference type="ARBA" id="ARBA00022989"/>
    </source>
</evidence>
<dbReference type="EMBL" id="KB200786">
    <property type="protein sequence ID" value="ESP00282.1"/>
    <property type="molecule type" value="Genomic_DNA"/>
</dbReference>
<dbReference type="GeneID" id="20250810"/>
<dbReference type="GO" id="GO:0008013">
    <property type="term" value="F:beta-catenin binding"/>
    <property type="evidence" value="ECO:0007669"/>
    <property type="project" value="TreeGrafter"/>
</dbReference>
<proteinExistence type="predicted"/>
<dbReference type="GO" id="GO:0034332">
    <property type="term" value="P:adherens junction organization"/>
    <property type="evidence" value="ECO:0007669"/>
    <property type="project" value="TreeGrafter"/>
</dbReference>
<dbReference type="InterPro" id="IPR002126">
    <property type="entry name" value="Cadherin-like_dom"/>
</dbReference>
<sequence length="765" mass="84822">MGCKLLCLLVTIAASSGVVLSVDQDLCLPRNANGGTEIFRNGLREDSEVGYVVTYVDLPGTEEQLDLRQDQNEYFQFNTSSRNVVIKKSLDFEKLTSQLVDFQIFCKDRISNSRETEITVKAIIEDVNDNKPKFDKDVYYLNVSEDTNIDGFITTYIKAEDLDAGNNGRVLYSIQSGPYSDYFDIEDKVNSVLKLKKKLDFETNREMSITILAKDAPIDEPVLSSTAELVITVLDADDQPPVFRERKYTGSVNQNSPQGTSVTITQKIEAYDPDISFNSSVRYYLIDPDNIFTINADTSEVTVLQPPTSGKYTAIIEAIQVDNELMKGTALLEIVVLGTDKNPPVFERENYYLSVPESTPVATTILTVSADDQDFGDTITYSGITVQTVFLVDSKHGDITVNEPLDFENQREFNIVITATDGTFTATTTVQIKVTDVNDNNPIVTEKQITVEAARKPGTILTKLEAYDKDENSKLKYELLSHTDLFTVSDEGVVSITGLQDELKDSRYDLVIEISDNGETPRKVSTVVTVVFDPLPVSGAVVMANQDDTLAIVFGVLAAVMLIIIILLVLYIVRRRQQSNENLNQSKLNRASMDPKGLKFQSKQSTNRGPSKVHMSHAGNIDETSDGATTIQENPFNDDHININYGYVHSDSETDREMDEIQIEAAVIPYDAYNHNGEVYTDVGGPDVHVYQTMSTFKDNSSNESINSESTNSKKALVGGGANKRPAMQSMPWDSNGQIPSSMQSFDPDTAVTPVDEKPEITVYF</sequence>
<dbReference type="HOGENOM" id="CLU_364968_0_0_1"/>
<evidence type="ECO:0000256" key="9">
    <source>
        <dbReference type="SAM" id="MobiDB-lite"/>
    </source>
</evidence>
<gene>
    <name evidence="13" type="ORF">LOTGIDRAFT_238618</name>
</gene>
<dbReference type="PROSITE" id="PS50268">
    <property type="entry name" value="CADHERIN_2"/>
    <property type="match status" value="5"/>
</dbReference>
<evidence type="ECO:0000256" key="2">
    <source>
        <dbReference type="ARBA" id="ARBA00022692"/>
    </source>
</evidence>
<evidence type="ECO:0000256" key="4">
    <source>
        <dbReference type="ARBA" id="ARBA00022737"/>
    </source>
</evidence>
<dbReference type="GO" id="GO:0016477">
    <property type="term" value="P:cell migration"/>
    <property type="evidence" value="ECO:0007669"/>
    <property type="project" value="TreeGrafter"/>
</dbReference>
<dbReference type="OrthoDB" id="6144753at2759"/>
<evidence type="ECO:0000259" key="12">
    <source>
        <dbReference type="PROSITE" id="PS50268"/>
    </source>
</evidence>
<feature type="region of interest" description="Disordered" evidence="9">
    <location>
        <begin position="699"/>
        <end position="753"/>
    </location>
</feature>
<feature type="domain" description="Cadherin" evidence="12">
    <location>
        <begin position="19"/>
        <end position="134"/>
    </location>
</feature>